<dbReference type="InterPro" id="IPR042184">
    <property type="entry name" value="YqeY/Aim41_N"/>
</dbReference>
<dbReference type="OrthoDB" id="538640at2759"/>
<keyword evidence="1" id="KW-0496">Mitochondrion</keyword>
<dbReference type="Proteomes" id="UP001140094">
    <property type="component" value="Unassembled WGS sequence"/>
</dbReference>
<gene>
    <name evidence="1" type="primary">AIM41</name>
    <name evidence="2" type="ORF">H4R20_006171</name>
</gene>
<comment type="subcellular location">
    <subcellularLocation>
        <location evidence="1">Mitochondrion</location>
    </subcellularLocation>
</comment>
<proteinExistence type="inferred from homology"/>
<comment type="similarity">
    <text evidence="1">Belongs to the AIM41 family.</text>
</comment>
<dbReference type="Pfam" id="PF09424">
    <property type="entry name" value="YqeY"/>
    <property type="match status" value="1"/>
</dbReference>
<sequence>MAPPHICLHTRRASLVFLRRHLSSAADTQRESIHARLKNDLKAAMKAKDKTSLPVIKGVLSDILYAEKNPVTGATFSKDSDIDVAAVVQRAIQRRRESIQSFADGGRPDLASAEETKLEILSGYLPTQLTTEQIEARAGDVISHLGVSGIKGMGPVMREMGISPAQAPKGKVAEVVKRLLTANRSC</sequence>
<dbReference type="PANTHER" id="PTHR28055:SF1">
    <property type="entry name" value="ALTERED INHERITANCE OF MITOCHONDRIA PROTEIN 41, MITOCHONDRIAL"/>
    <property type="match status" value="1"/>
</dbReference>
<dbReference type="GO" id="GO:0016884">
    <property type="term" value="F:carbon-nitrogen ligase activity, with glutamine as amido-N-donor"/>
    <property type="evidence" value="ECO:0007669"/>
    <property type="project" value="UniProtKB-UniRule"/>
</dbReference>
<accession>A0A9W8HSU9</accession>
<dbReference type="EMBL" id="JANBUO010002479">
    <property type="protein sequence ID" value="KAJ2794599.1"/>
    <property type="molecule type" value="Genomic_DNA"/>
</dbReference>
<dbReference type="SUPFAM" id="SSF89095">
    <property type="entry name" value="GatB/YqeY motif"/>
    <property type="match status" value="1"/>
</dbReference>
<evidence type="ECO:0000313" key="2">
    <source>
        <dbReference type="EMBL" id="KAJ2794599.1"/>
    </source>
</evidence>
<reference evidence="2" key="1">
    <citation type="submission" date="2022-07" db="EMBL/GenBank/DDBJ databases">
        <title>Phylogenomic reconstructions and comparative analyses of Kickxellomycotina fungi.</title>
        <authorList>
            <person name="Reynolds N.K."/>
            <person name="Stajich J.E."/>
            <person name="Barry K."/>
            <person name="Grigoriev I.V."/>
            <person name="Crous P."/>
            <person name="Smith M.E."/>
        </authorList>
    </citation>
    <scope>NUCLEOTIDE SEQUENCE</scope>
    <source>
        <strain evidence="2">NRRL 1565</strain>
    </source>
</reference>
<dbReference type="GO" id="GO:0005739">
    <property type="term" value="C:mitochondrion"/>
    <property type="evidence" value="ECO:0007669"/>
    <property type="project" value="UniProtKB-SubCell"/>
</dbReference>
<dbReference type="Gene3D" id="1.10.10.410">
    <property type="match status" value="1"/>
</dbReference>
<dbReference type="InterPro" id="IPR019004">
    <property type="entry name" value="YqeY/Aim41"/>
</dbReference>
<evidence type="ECO:0000313" key="3">
    <source>
        <dbReference type="Proteomes" id="UP001140094"/>
    </source>
</evidence>
<dbReference type="Gene3D" id="1.10.1510.10">
    <property type="entry name" value="Uncharacterised protein YqeY/AIM41 PF09424, N-terminal domain"/>
    <property type="match status" value="1"/>
</dbReference>
<keyword evidence="3" id="KW-1185">Reference proteome</keyword>
<name>A0A9W8HSU9_9FUNG</name>
<protein>
    <recommendedName>
        <fullName evidence="1">Altered inheritance of mitochondria protein 41</fullName>
    </recommendedName>
</protein>
<comment type="caution">
    <text evidence="2">The sequence shown here is derived from an EMBL/GenBank/DDBJ whole genome shotgun (WGS) entry which is preliminary data.</text>
</comment>
<dbReference type="InterPro" id="IPR003789">
    <property type="entry name" value="Asn/Gln_tRNA_amidoTrase-B-like"/>
</dbReference>
<dbReference type="PANTHER" id="PTHR28055">
    <property type="entry name" value="ALTERED INHERITANCE OF MITOCHONDRIA PROTEIN 41, MITOCHONDRIAL"/>
    <property type="match status" value="1"/>
</dbReference>
<dbReference type="AlphaFoldDB" id="A0A9W8HSU9"/>
<evidence type="ECO:0000256" key="1">
    <source>
        <dbReference type="RuleBase" id="RU365099"/>
    </source>
</evidence>
<dbReference type="InterPro" id="IPR023168">
    <property type="entry name" value="GatB_Yqey_C_2"/>
</dbReference>
<organism evidence="2 3">
    <name type="scientific">Coemansia guatemalensis</name>
    <dbReference type="NCBI Taxonomy" id="2761395"/>
    <lineage>
        <taxon>Eukaryota</taxon>
        <taxon>Fungi</taxon>
        <taxon>Fungi incertae sedis</taxon>
        <taxon>Zoopagomycota</taxon>
        <taxon>Kickxellomycotina</taxon>
        <taxon>Kickxellomycetes</taxon>
        <taxon>Kickxellales</taxon>
        <taxon>Kickxellaceae</taxon>
        <taxon>Coemansia</taxon>
    </lineage>
</organism>